<evidence type="ECO:0000313" key="6">
    <source>
        <dbReference type="Proteomes" id="UP000432715"/>
    </source>
</evidence>
<evidence type="ECO:0000313" key="5">
    <source>
        <dbReference type="EMBL" id="KAB3531651.1"/>
    </source>
</evidence>
<keyword evidence="6" id="KW-1185">Reference proteome</keyword>
<dbReference type="SMART" id="SM01092">
    <property type="entry name" value="CO_deh_flav_C"/>
    <property type="match status" value="1"/>
</dbReference>
<dbReference type="InterPro" id="IPR036683">
    <property type="entry name" value="CO_DH_flav_C_dom_sf"/>
</dbReference>
<dbReference type="GO" id="GO:0016491">
    <property type="term" value="F:oxidoreductase activity"/>
    <property type="evidence" value="ECO:0007669"/>
    <property type="project" value="UniProtKB-KW"/>
</dbReference>
<dbReference type="SUPFAM" id="SSF55447">
    <property type="entry name" value="CO dehydrogenase flavoprotein C-terminal domain-like"/>
    <property type="match status" value="1"/>
</dbReference>
<dbReference type="InterPro" id="IPR051312">
    <property type="entry name" value="Diverse_Substr_Oxidored"/>
</dbReference>
<organism evidence="5 6">
    <name type="scientific">Alkaliphilus pronyensis</name>
    <dbReference type="NCBI Taxonomy" id="1482732"/>
    <lineage>
        <taxon>Bacteria</taxon>
        <taxon>Bacillati</taxon>
        <taxon>Bacillota</taxon>
        <taxon>Clostridia</taxon>
        <taxon>Peptostreptococcales</taxon>
        <taxon>Natronincolaceae</taxon>
        <taxon>Alkaliphilus</taxon>
    </lineage>
</organism>
<dbReference type="Pfam" id="PF00941">
    <property type="entry name" value="FAD_binding_5"/>
    <property type="match status" value="1"/>
</dbReference>
<dbReference type="InterPro" id="IPR005107">
    <property type="entry name" value="CO_DH_flav_C"/>
</dbReference>
<keyword evidence="2" id="KW-0274">FAD</keyword>
<dbReference type="Gene3D" id="3.30.390.50">
    <property type="entry name" value="CO dehydrogenase flavoprotein, C-terminal domain"/>
    <property type="match status" value="1"/>
</dbReference>
<dbReference type="InterPro" id="IPR036318">
    <property type="entry name" value="FAD-bd_PCMH-like_sf"/>
</dbReference>
<dbReference type="RefSeq" id="WP_151861998.1">
    <property type="nucleotide sequence ID" value="NZ_WBZC01000056.1"/>
</dbReference>
<dbReference type="OrthoDB" id="9789842at2"/>
<dbReference type="Proteomes" id="UP000432715">
    <property type="component" value="Unassembled WGS sequence"/>
</dbReference>
<sequence>MEINEVFKPSKVEEAIKLLDHYQETSKIIAGGTDLIISLREGKESASVIIDISSIKELKEITKREDWIEIGAGVTFTKVVNATMLQEKYKGLIDAAASVGSPQIRNAATVGGNICNASPAADFIPPLLALEAVLVIAGSNGIREIKLNDFITDKGKVALSKNELLVKVKFKELKRNQGLGFNKLGLRKALAISRICTSVYLEISEDSKCRDMRIANGSLGRHGLREKVVENYFKGKPLTSETIEIGSQLLEEEVNNRLQGRSSAEFKREAVKGVFTVALNKAIENSRL</sequence>
<evidence type="ECO:0000256" key="1">
    <source>
        <dbReference type="ARBA" id="ARBA00022630"/>
    </source>
</evidence>
<dbReference type="PANTHER" id="PTHR42659:SF9">
    <property type="entry name" value="XANTHINE DEHYDROGENASE FAD-BINDING SUBUNIT XDHB-RELATED"/>
    <property type="match status" value="1"/>
</dbReference>
<accession>A0A6I0F5W1</accession>
<protein>
    <submittedName>
        <fullName evidence="5">FAD-binding protein</fullName>
    </submittedName>
</protein>
<evidence type="ECO:0000256" key="2">
    <source>
        <dbReference type="ARBA" id="ARBA00022827"/>
    </source>
</evidence>
<reference evidence="5 6" key="1">
    <citation type="submission" date="2019-10" db="EMBL/GenBank/DDBJ databases">
        <title>Alkaliphilus serpentinus sp. nov. and Alkaliphilus pronyensis sp. nov., two novel anaerobic alkaliphilic species isolated from the serpentinized-hosted hydrothermal field of the Prony Bay (New Caledonia).</title>
        <authorList>
            <person name="Postec A."/>
        </authorList>
    </citation>
    <scope>NUCLEOTIDE SEQUENCE [LARGE SCALE GENOMIC DNA]</scope>
    <source>
        <strain evidence="5 6">LacV</strain>
    </source>
</reference>
<evidence type="ECO:0000259" key="4">
    <source>
        <dbReference type="PROSITE" id="PS51387"/>
    </source>
</evidence>
<dbReference type="GO" id="GO:0071949">
    <property type="term" value="F:FAD binding"/>
    <property type="evidence" value="ECO:0007669"/>
    <property type="project" value="InterPro"/>
</dbReference>
<keyword evidence="1" id="KW-0285">Flavoprotein</keyword>
<dbReference type="PANTHER" id="PTHR42659">
    <property type="entry name" value="XANTHINE DEHYDROGENASE SUBUNIT C-RELATED"/>
    <property type="match status" value="1"/>
</dbReference>
<comment type="caution">
    <text evidence="5">The sequence shown here is derived from an EMBL/GenBank/DDBJ whole genome shotgun (WGS) entry which is preliminary data.</text>
</comment>
<feature type="domain" description="FAD-binding PCMH-type" evidence="4">
    <location>
        <begin position="1"/>
        <end position="175"/>
    </location>
</feature>
<dbReference type="FunFam" id="3.30.465.10:FF:000017">
    <property type="entry name" value="Xanthine dehydrogenase, FAD binding subunit"/>
    <property type="match status" value="1"/>
</dbReference>
<dbReference type="InterPro" id="IPR016166">
    <property type="entry name" value="FAD-bd_PCMH"/>
</dbReference>
<dbReference type="PROSITE" id="PS51387">
    <property type="entry name" value="FAD_PCMH"/>
    <property type="match status" value="1"/>
</dbReference>
<keyword evidence="3" id="KW-0560">Oxidoreductase</keyword>
<proteinExistence type="predicted"/>
<dbReference type="AlphaFoldDB" id="A0A6I0F5W1"/>
<dbReference type="Pfam" id="PF03450">
    <property type="entry name" value="CO_deh_flav_C"/>
    <property type="match status" value="1"/>
</dbReference>
<gene>
    <name evidence="5" type="ORF">F8154_12730</name>
</gene>
<dbReference type="EMBL" id="WBZC01000056">
    <property type="protein sequence ID" value="KAB3531651.1"/>
    <property type="molecule type" value="Genomic_DNA"/>
</dbReference>
<name>A0A6I0F5W1_9FIRM</name>
<dbReference type="InterPro" id="IPR016169">
    <property type="entry name" value="FAD-bd_PCMH_sub2"/>
</dbReference>
<dbReference type="InterPro" id="IPR002346">
    <property type="entry name" value="Mopterin_DH_FAD-bd"/>
</dbReference>
<evidence type="ECO:0000256" key="3">
    <source>
        <dbReference type="ARBA" id="ARBA00023002"/>
    </source>
</evidence>
<dbReference type="Gene3D" id="3.30.43.10">
    <property type="entry name" value="Uridine Diphospho-n-acetylenolpyruvylglucosamine Reductase, domain 2"/>
    <property type="match status" value="1"/>
</dbReference>
<dbReference type="Gene3D" id="3.30.465.10">
    <property type="match status" value="1"/>
</dbReference>
<dbReference type="SUPFAM" id="SSF56176">
    <property type="entry name" value="FAD-binding/transporter-associated domain-like"/>
    <property type="match status" value="1"/>
</dbReference>
<dbReference type="InterPro" id="IPR016167">
    <property type="entry name" value="FAD-bd_PCMH_sub1"/>
</dbReference>